<evidence type="ECO:0000313" key="1">
    <source>
        <dbReference type="EMBL" id="PZQ86134.1"/>
    </source>
</evidence>
<keyword evidence="1" id="KW-0548">Nucleotidyltransferase</keyword>
<organism evidence="1 2">
    <name type="scientific">Acinetobacter johnsonii</name>
    <dbReference type="NCBI Taxonomy" id="40214"/>
    <lineage>
        <taxon>Bacteria</taxon>
        <taxon>Pseudomonadati</taxon>
        <taxon>Pseudomonadota</taxon>
        <taxon>Gammaproteobacteria</taxon>
        <taxon>Moraxellales</taxon>
        <taxon>Moraxellaceae</taxon>
        <taxon>Acinetobacter</taxon>
    </lineage>
</organism>
<dbReference type="AlphaFoldDB" id="A0A2W5RBL6"/>
<evidence type="ECO:0000313" key="2">
    <source>
        <dbReference type="Proteomes" id="UP000249282"/>
    </source>
</evidence>
<keyword evidence="1" id="KW-0239">DNA-directed DNA polymerase</keyword>
<protein>
    <submittedName>
        <fullName evidence="1">DNA-directed DNA polymerase</fullName>
    </submittedName>
</protein>
<comment type="caution">
    <text evidence="1">The sequence shown here is derived from an EMBL/GenBank/DDBJ whole genome shotgun (WGS) entry which is preliminary data.</text>
</comment>
<dbReference type="InterPro" id="IPR043502">
    <property type="entry name" value="DNA/RNA_pol_sf"/>
</dbReference>
<dbReference type="GO" id="GO:0003887">
    <property type="term" value="F:DNA-directed DNA polymerase activity"/>
    <property type="evidence" value="ECO:0007669"/>
    <property type="project" value="UniProtKB-KW"/>
</dbReference>
<dbReference type="SUPFAM" id="SSF56672">
    <property type="entry name" value="DNA/RNA polymerases"/>
    <property type="match status" value="1"/>
</dbReference>
<reference evidence="1 2" key="1">
    <citation type="submission" date="2017-11" db="EMBL/GenBank/DDBJ databases">
        <title>Infants hospitalized years apart are colonized by the same room-sourced microbial strains.</title>
        <authorList>
            <person name="Brooks B."/>
            <person name="Olm M.R."/>
            <person name="Firek B.A."/>
            <person name="Baker R."/>
            <person name="Thomas B.C."/>
            <person name="Morowitz M.J."/>
            <person name="Banfield J.F."/>
        </authorList>
    </citation>
    <scope>NUCLEOTIDE SEQUENCE [LARGE SCALE GENOMIC DNA]</scope>
    <source>
        <strain evidence="1">S2_003_000_R3_20</strain>
    </source>
</reference>
<proteinExistence type="predicted"/>
<accession>A0A2W5RBL6</accession>
<name>A0A2W5RBL6_ACIJO</name>
<keyword evidence="1" id="KW-0808">Transferase</keyword>
<gene>
    <name evidence="1" type="ORF">DI542_15025</name>
</gene>
<dbReference type="EMBL" id="QFQJ01000104">
    <property type="protein sequence ID" value="PZQ86134.1"/>
    <property type="molecule type" value="Genomic_DNA"/>
</dbReference>
<dbReference type="Proteomes" id="UP000249282">
    <property type="component" value="Unassembled WGS sequence"/>
</dbReference>
<sequence>MSFKINKKGIVTGVSHGGHYQTHGGLPGMTPFLTPPNYFLNPALFFRVSGLIDYYVKNDITPLWVGENGSCSKVVEGTWKYFIKKYKESKKVIGNNGLMNRVPSGLVDVRDFVLRYCNKVYLDFGFDTEWYHDDRYILCYQFSTTLDDIQYDFVFHVVDKCRLSLGEMIYHIVSNTFAGRGFVILNEKLLHHKTPFYESCNIRLIAHFSGVDFSMCNDYKEILKYLKHSRSQEQQLASIKLQLKDGKDKKGRSLTDDDKDKLKKRYNKINENPVHATNMISSDKHCLYTVNPRVYNFWVIPRRQRCFFKLDMRDTMKLAPPGSPLASLGESLGIEKMDTNVLDKQDNKPLNFYKENMKELRKNHFDFFVDYAIRDARISYEWYQNVKNIIGDGVTVSAIAAKHLTDNVKKEMLKYYNEYSWDKHARGFKLEDGKPNYNLFYKSRGMFGDLPDYAYIGGRNESFSHGLITGRTYDYDLRSAYPAQMQVMRMIDFDKDPIVFNEGHVLTHDDWLHIGQAGFGYVHFEFPKSVKYPTIPLKSDKPNLKGSPVFLRKGYGLVSAPDVYAAIQVGATVTVGKQGFMFFDLKRASEVDALEDFNELDVDNDFIMHPVGFGVRSMIQIRADFAKKYGKKSVQAQLMKILVNSTYGKTGQGIHGNTARNILTDVSEVIPYSKITDGVIASTTTSLVRCVLGMIMNYIADHGYTVHSVTTDGFISDFPWEKMLEIDDYLASISTVYQKVIKACWGEDLEYKTGKGSILEVKHIQDDYFFNIKTRGNISLDKDKSYINPFTNETVTFDGVFAKAGYKGDKSFKYLSDFEKRKFLLNEVLNRDGKLIDMQSDMLSFRDVKNNSLKSITKHYDHIDDIKKGLSMDYDKKRMLQEREYSSIKTKEFKSDYGFFPTRPFEDMAEYEYNADVHSAFIKMGHNIKSDIGFLGYKKALEHGFPKFKKVDKLHHLTSNELKDYKDNFKKYEVRQFLIYMLKHGGLQRKSLFSLDELKRKDYLKLIDEVYGINALDMWKNIAKRDKHNFDYLTAIDVFNRLHKHYQFVYVEELEFEEP</sequence>